<dbReference type="PRINTS" id="PR00081">
    <property type="entry name" value="GDHRDH"/>
</dbReference>
<dbReference type="Pfam" id="PF00106">
    <property type="entry name" value="adh_short"/>
    <property type="match status" value="1"/>
</dbReference>
<dbReference type="InterPro" id="IPR020904">
    <property type="entry name" value="Sc_DH/Rdtase_CS"/>
</dbReference>
<evidence type="ECO:0000256" key="2">
    <source>
        <dbReference type="ARBA" id="ARBA00023002"/>
    </source>
</evidence>
<comment type="caution">
    <text evidence="4">The sequence shown here is derived from an EMBL/GenBank/DDBJ whole genome shotgun (WGS) entry which is preliminary data.</text>
</comment>
<dbReference type="EMBL" id="BAABHB010000003">
    <property type="protein sequence ID" value="GAA4405167.1"/>
    <property type="molecule type" value="Genomic_DNA"/>
</dbReference>
<name>A0ABP8KFD9_9BACT</name>
<dbReference type="PANTHER" id="PTHR44196">
    <property type="entry name" value="DEHYDROGENASE/REDUCTASE SDR FAMILY MEMBER 7B"/>
    <property type="match status" value="1"/>
</dbReference>
<sequence>MDLTGNTMLITGATSGIGLALTTRFSELGNTVIAVGRNPTQLAELTRRSDRIHPVQADLASAQDIERLVMLVEQQYPSLNVLINNAGVQYTYSFAESSEHLSRITHELTVNLTAPLHLISLLLPLLLTQPKAAVVNVSSGLGLVPKRSAPVYCATKAGLHIFSKALGYQMSGTSVRVMEVIPPLVDTPMTAGRGRSKISPEQLVEEFLRQFARDRSEINIGKVGLLRLLQRISPALADRLLRDG</sequence>
<keyword evidence="5" id="KW-1185">Reference proteome</keyword>
<dbReference type="PANTHER" id="PTHR44196:SF1">
    <property type="entry name" value="DEHYDROGENASE_REDUCTASE SDR FAMILY MEMBER 7B"/>
    <property type="match status" value="1"/>
</dbReference>
<dbReference type="PROSITE" id="PS00061">
    <property type="entry name" value="ADH_SHORT"/>
    <property type="match status" value="1"/>
</dbReference>
<dbReference type="InterPro" id="IPR036291">
    <property type="entry name" value="NAD(P)-bd_dom_sf"/>
</dbReference>
<dbReference type="InterPro" id="IPR002347">
    <property type="entry name" value="SDR_fam"/>
</dbReference>
<evidence type="ECO:0000256" key="3">
    <source>
        <dbReference type="RuleBase" id="RU000363"/>
    </source>
</evidence>
<comment type="similarity">
    <text evidence="1 3">Belongs to the short-chain dehydrogenases/reductases (SDR) family.</text>
</comment>
<reference evidence="5" key="1">
    <citation type="journal article" date="2019" name="Int. J. Syst. Evol. Microbiol.">
        <title>The Global Catalogue of Microorganisms (GCM) 10K type strain sequencing project: providing services to taxonomists for standard genome sequencing and annotation.</title>
        <authorList>
            <consortium name="The Broad Institute Genomics Platform"/>
            <consortium name="The Broad Institute Genome Sequencing Center for Infectious Disease"/>
            <person name="Wu L."/>
            <person name="Ma J."/>
        </authorList>
    </citation>
    <scope>NUCLEOTIDE SEQUENCE [LARGE SCALE GENOMIC DNA]</scope>
    <source>
        <strain evidence="5">JCM 17925</strain>
    </source>
</reference>
<evidence type="ECO:0000313" key="4">
    <source>
        <dbReference type="EMBL" id="GAA4405167.1"/>
    </source>
</evidence>
<organism evidence="4 5">
    <name type="scientific">Nibrella viscosa</name>
    <dbReference type="NCBI Taxonomy" id="1084524"/>
    <lineage>
        <taxon>Bacteria</taxon>
        <taxon>Pseudomonadati</taxon>
        <taxon>Bacteroidota</taxon>
        <taxon>Cytophagia</taxon>
        <taxon>Cytophagales</taxon>
        <taxon>Spirosomataceae</taxon>
        <taxon>Nibrella</taxon>
    </lineage>
</organism>
<gene>
    <name evidence="4" type="ORF">GCM10023187_23320</name>
</gene>
<proteinExistence type="inferred from homology"/>
<dbReference type="PRINTS" id="PR00080">
    <property type="entry name" value="SDRFAMILY"/>
</dbReference>
<dbReference type="RefSeq" id="WP_345267201.1">
    <property type="nucleotide sequence ID" value="NZ_BAABHB010000003.1"/>
</dbReference>
<dbReference type="Proteomes" id="UP001500936">
    <property type="component" value="Unassembled WGS sequence"/>
</dbReference>
<evidence type="ECO:0000256" key="1">
    <source>
        <dbReference type="ARBA" id="ARBA00006484"/>
    </source>
</evidence>
<protein>
    <submittedName>
        <fullName evidence="4">SDR family oxidoreductase</fullName>
    </submittedName>
</protein>
<keyword evidence="2" id="KW-0560">Oxidoreductase</keyword>
<evidence type="ECO:0000313" key="5">
    <source>
        <dbReference type="Proteomes" id="UP001500936"/>
    </source>
</evidence>
<accession>A0ABP8KFD9</accession>
<dbReference type="SUPFAM" id="SSF51735">
    <property type="entry name" value="NAD(P)-binding Rossmann-fold domains"/>
    <property type="match status" value="1"/>
</dbReference>
<dbReference type="Gene3D" id="3.40.50.720">
    <property type="entry name" value="NAD(P)-binding Rossmann-like Domain"/>
    <property type="match status" value="1"/>
</dbReference>